<dbReference type="STRING" id="1860102.ACCAA_300038"/>
<dbReference type="Gene3D" id="1.10.40.50">
    <property type="entry name" value="Probable gtpase engc, domain 3"/>
    <property type="match status" value="1"/>
</dbReference>
<comment type="cofactor">
    <cofactor evidence="3">
        <name>Zn(2+)</name>
        <dbReference type="ChEBI" id="CHEBI:29105"/>
    </cofactor>
    <text evidence="3">Binds 1 zinc ion per subunit.</text>
</comment>
<dbReference type="InterPro" id="IPR030378">
    <property type="entry name" value="G_CP_dom"/>
</dbReference>
<dbReference type="PANTHER" id="PTHR32120:SF11">
    <property type="entry name" value="SMALL RIBOSOMAL SUBUNIT BIOGENESIS GTPASE RSGA 1, MITOCHONDRIAL-RELATED"/>
    <property type="match status" value="1"/>
</dbReference>
<dbReference type="EC" id="3.6.1.-" evidence="3"/>
<dbReference type="RefSeq" id="WP_186407008.1">
    <property type="nucleotide sequence ID" value="NZ_FLQX01000106.1"/>
</dbReference>
<keyword evidence="3" id="KW-0699">rRNA-binding</keyword>
<evidence type="ECO:0000259" key="4">
    <source>
        <dbReference type="PROSITE" id="PS50936"/>
    </source>
</evidence>
<dbReference type="SUPFAM" id="SSF50249">
    <property type="entry name" value="Nucleic acid-binding proteins"/>
    <property type="match status" value="1"/>
</dbReference>
<feature type="binding site" evidence="3">
    <location>
        <position position="253"/>
    </location>
    <ligand>
        <name>Zn(2+)</name>
        <dbReference type="ChEBI" id="CHEBI:29105"/>
    </ligand>
</feature>
<organism evidence="6 7">
    <name type="scientific">Candidatus Accumulibacter aalborgensis</name>
    <dbReference type="NCBI Taxonomy" id="1860102"/>
    <lineage>
        <taxon>Bacteria</taxon>
        <taxon>Pseudomonadati</taxon>
        <taxon>Pseudomonadota</taxon>
        <taxon>Betaproteobacteria</taxon>
        <taxon>Candidatus Accumulibacter</taxon>
    </lineage>
</organism>
<feature type="binding site" evidence="3">
    <location>
        <begin position="166"/>
        <end position="174"/>
    </location>
    <ligand>
        <name>GTP</name>
        <dbReference type="ChEBI" id="CHEBI:37565"/>
    </ligand>
</feature>
<dbReference type="NCBIfam" id="TIGR00157">
    <property type="entry name" value="ribosome small subunit-dependent GTPase A"/>
    <property type="match status" value="1"/>
</dbReference>
<evidence type="ECO:0000256" key="2">
    <source>
        <dbReference type="ARBA" id="ARBA00023134"/>
    </source>
</evidence>
<dbReference type="EMBL" id="FLQX01000106">
    <property type="protein sequence ID" value="SBT06184.1"/>
    <property type="molecule type" value="Genomic_DNA"/>
</dbReference>
<evidence type="ECO:0000256" key="3">
    <source>
        <dbReference type="HAMAP-Rule" id="MF_01820"/>
    </source>
</evidence>
<dbReference type="GO" id="GO:0046872">
    <property type="term" value="F:metal ion binding"/>
    <property type="evidence" value="ECO:0007669"/>
    <property type="project" value="UniProtKB-KW"/>
</dbReference>
<proteinExistence type="inferred from homology"/>
<dbReference type="InterPro" id="IPR004881">
    <property type="entry name" value="Ribosome_biogen_GTPase_RsgA"/>
</dbReference>
<dbReference type="GO" id="GO:0003924">
    <property type="term" value="F:GTPase activity"/>
    <property type="evidence" value="ECO:0007669"/>
    <property type="project" value="UniProtKB-UniRule"/>
</dbReference>
<dbReference type="Proteomes" id="UP000199169">
    <property type="component" value="Unassembled WGS sequence"/>
</dbReference>
<evidence type="ECO:0000256" key="1">
    <source>
        <dbReference type="ARBA" id="ARBA00022741"/>
    </source>
</evidence>
<dbReference type="SUPFAM" id="SSF52540">
    <property type="entry name" value="P-loop containing nucleoside triphosphate hydrolases"/>
    <property type="match status" value="1"/>
</dbReference>
<keyword evidence="2 3" id="KW-0342">GTP-binding</keyword>
<comment type="function">
    <text evidence="3">One of several proteins that assist in the late maturation steps of the functional core of the 30S ribosomal subunit. Helps release RbfA from mature subunits. May play a role in the assembly of ribosomal proteins into the subunit. Circularly permuted GTPase that catalyzes slow GTP hydrolysis, GTPase activity is stimulated by the 30S ribosomal subunit.</text>
</comment>
<keyword evidence="3" id="KW-0479">Metal-binding</keyword>
<dbReference type="InterPro" id="IPR027417">
    <property type="entry name" value="P-loop_NTPase"/>
</dbReference>
<dbReference type="Gene3D" id="3.40.50.300">
    <property type="entry name" value="P-loop containing nucleotide triphosphate hydrolases"/>
    <property type="match status" value="1"/>
</dbReference>
<dbReference type="Gene3D" id="2.40.50.140">
    <property type="entry name" value="Nucleic acid-binding proteins"/>
    <property type="match status" value="1"/>
</dbReference>
<gene>
    <name evidence="3 6" type="primary">rsgA</name>
    <name evidence="6" type="ORF">ACCAA_300038</name>
</gene>
<feature type="domain" description="EngC GTPase" evidence="4">
    <location>
        <begin position="77"/>
        <end position="222"/>
    </location>
</feature>
<accession>A0A1A8XLY4</accession>
<dbReference type="GO" id="GO:0019843">
    <property type="term" value="F:rRNA binding"/>
    <property type="evidence" value="ECO:0007669"/>
    <property type="project" value="UniProtKB-KW"/>
</dbReference>
<dbReference type="PROSITE" id="PS50936">
    <property type="entry name" value="ENGC_GTPASE"/>
    <property type="match status" value="1"/>
</dbReference>
<dbReference type="GO" id="GO:0042274">
    <property type="term" value="P:ribosomal small subunit biogenesis"/>
    <property type="evidence" value="ECO:0007669"/>
    <property type="project" value="UniProtKB-UniRule"/>
</dbReference>
<dbReference type="PANTHER" id="PTHR32120">
    <property type="entry name" value="SMALL RIBOSOMAL SUBUNIT BIOGENESIS GTPASE RSGA"/>
    <property type="match status" value="1"/>
</dbReference>
<dbReference type="InterPro" id="IPR010914">
    <property type="entry name" value="RsgA_GTPase_dom"/>
</dbReference>
<keyword evidence="3" id="KW-0862">Zinc</keyword>
<keyword evidence="3" id="KW-0694">RNA-binding</keyword>
<dbReference type="HAMAP" id="MF_01820">
    <property type="entry name" value="GTPase_RsgA"/>
    <property type="match status" value="1"/>
</dbReference>
<keyword evidence="3" id="KW-0690">Ribosome biogenesis</keyword>
<feature type="binding site" evidence="3">
    <location>
        <position position="255"/>
    </location>
    <ligand>
        <name>Zn(2+)</name>
        <dbReference type="ChEBI" id="CHEBI:29105"/>
    </ligand>
</feature>
<dbReference type="GO" id="GO:0005525">
    <property type="term" value="F:GTP binding"/>
    <property type="evidence" value="ECO:0007669"/>
    <property type="project" value="UniProtKB-UniRule"/>
</dbReference>
<reference evidence="6 7" key="1">
    <citation type="submission" date="2016-06" db="EMBL/GenBank/DDBJ databases">
        <authorList>
            <person name="Kjaerup R.B."/>
            <person name="Dalgaard T.S."/>
            <person name="Juul-Madsen H.R."/>
        </authorList>
    </citation>
    <scope>NUCLEOTIDE SEQUENCE [LARGE SCALE GENOMIC DNA]</scope>
    <source>
        <strain evidence="6">3</strain>
    </source>
</reference>
<dbReference type="GO" id="GO:0005737">
    <property type="term" value="C:cytoplasm"/>
    <property type="evidence" value="ECO:0007669"/>
    <property type="project" value="UniProtKB-SubCell"/>
</dbReference>
<feature type="binding site" evidence="3">
    <location>
        <position position="248"/>
    </location>
    <ligand>
        <name>Zn(2+)</name>
        <dbReference type="ChEBI" id="CHEBI:29105"/>
    </ligand>
</feature>
<dbReference type="CDD" id="cd01854">
    <property type="entry name" value="YjeQ_EngC"/>
    <property type="match status" value="1"/>
</dbReference>
<dbReference type="Pfam" id="PF03193">
    <property type="entry name" value="RsgA_GTPase"/>
    <property type="match status" value="1"/>
</dbReference>
<protein>
    <recommendedName>
        <fullName evidence="3">Small ribosomal subunit biogenesis GTPase RsgA</fullName>
        <ecNumber evidence="3">3.6.1.-</ecNumber>
    </recommendedName>
</protein>
<feature type="binding site" evidence="3">
    <location>
        <begin position="116"/>
        <end position="119"/>
    </location>
    <ligand>
        <name>GTP</name>
        <dbReference type="ChEBI" id="CHEBI:37565"/>
    </ligand>
</feature>
<feature type="domain" description="CP-type G" evidence="5">
    <location>
        <begin position="67"/>
        <end position="224"/>
    </location>
</feature>
<dbReference type="AlphaFoldDB" id="A0A1A8XLY4"/>
<sequence>MKVAGTVVAAYGRQYRVEVAEGETLLCFPRGKKSELACGDQVIVEQTSADQGVISALEARTTLLYRSDHFKQKLIAANVTQIIIVVATEPPFSDELITRCTVAAENQGIKALIVLNKCDLTDRVAAASAALAQFESLGYRVVKLCARHESALLLPHLAQQTSLLIGQSGMGKSTLTNALVPYARAPTREISQALNAGKHTTTHARLYRLGAMTSLIDSPGLMAFGLHHLSAEDLAQAFPELRPLLGECRFRNCRHDREPDCRVQAALREGAIDPRRYAAFRSLCAEIG</sequence>
<name>A0A1A8XLY4_9PROT</name>
<comment type="similarity">
    <text evidence="3">Belongs to the TRAFAC class YlqF/YawG GTPase family. RsgA subfamily.</text>
</comment>
<evidence type="ECO:0000313" key="6">
    <source>
        <dbReference type="EMBL" id="SBT06184.1"/>
    </source>
</evidence>
<keyword evidence="3 6" id="KW-0378">Hydrolase</keyword>
<keyword evidence="1 3" id="KW-0547">Nucleotide-binding</keyword>
<evidence type="ECO:0000259" key="5">
    <source>
        <dbReference type="PROSITE" id="PS51721"/>
    </source>
</evidence>
<dbReference type="InterPro" id="IPR012340">
    <property type="entry name" value="NA-bd_OB-fold"/>
</dbReference>
<feature type="binding site" evidence="3">
    <location>
        <position position="261"/>
    </location>
    <ligand>
        <name>Zn(2+)</name>
        <dbReference type="ChEBI" id="CHEBI:29105"/>
    </ligand>
</feature>
<evidence type="ECO:0000313" key="7">
    <source>
        <dbReference type="Proteomes" id="UP000199169"/>
    </source>
</evidence>
<keyword evidence="3" id="KW-0963">Cytoplasm</keyword>
<keyword evidence="7" id="KW-1185">Reference proteome</keyword>
<comment type="subunit">
    <text evidence="3">Monomer. Associates with 30S ribosomal subunit, binds 16S rRNA.</text>
</comment>
<dbReference type="PROSITE" id="PS51721">
    <property type="entry name" value="G_CP"/>
    <property type="match status" value="1"/>
</dbReference>
<comment type="subcellular location">
    <subcellularLocation>
        <location evidence="3">Cytoplasm</location>
    </subcellularLocation>
</comment>